<dbReference type="InterPro" id="IPR051916">
    <property type="entry name" value="GPI-anchor_lipid_remodeler"/>
</dbReference>
<evidence type="ECO:0000256" key="1">
    <source>
        <dbReference type="SAM" id="Phobius"/>
    </source>
</evidence>
<keyword evidence="3" id="KW-0378">Hydrolase</keyword>
<dbReference type="GO" id="GO:0004527">
    <property type="term" value="F:exonuclease activity"/>
    <property type="evidence" value="ECO:0007669"/>
    <property type="project" value="UniProtKB-KW"/>
</dbReference>
<protein>
    <submittedName>
        <fullName evidence="3">Endonuclease/Exonuclease/phosphatase family protein</fullName>
    </submittedName>
</protein>
<proteinExistence type="predicted"/>
<dbReference type="CDD" id="cd09084">
    <property type="entry name" value="EEP-2"/>
    <property type="match status" value="1"/>
</dbReference>
<feature type="transmembrane region" description="Helical" evidence="1">
    <location>
        <begin position="65"/>
        <end position="83"/>
    </location>
</feature>
<dbReference type="GO" id="GO:0004519">
    <property type="term" value="F:endonuclease activity"/>
    <property type="evidence" value="ECO:0007669"/>
    <property type="project" value="UniProtKB-KW"/>
</dbReference>
<dbReference type="Gene3D" id="3.60.10.10">
    <property type="entry name" value="Endonuclease/exonuclease/phosphatase"/>
    <property type="match status" value="1"/>
</dbReference>
<organism evidence="3 4">
    <name type="scientific">Chryseobacterium arachidis</name>
    <dbReference type="NCBI Taxonomy" id="1416778"/>
    <lineage>
        <taxon>Bacteria</taxon>
        <taxon>Pseudomonadati</taxon>
        <taxon>Bacteroidota</taxon>
        <taxon>Flavobacteriia</taxon>
        <taxon>Flavobacteriales</taxon>
        <taxon>Weeksellaceae</taxon>
        <taxon>Chryseobacterium group</taxon>
        <taxon>Chryseobacterium</taxon>
    </lineage>
</organism>
<name>A0A1M5MS80_9FLAO</name>
<dbReference type="InterPro" id="IPR005135">
    <property type="entry name" value="Endo/exonuclease/phosphatase"/>
</dbReference>
<feature type="domain" description="Endonuclease/exonuclease/phosphatase" evidence="2">
    <location>
        <begin position="108"/>
        <end position="323"/>
    </location>
</feature>
<evidence type="ECO:0000313" key="4">
    <source>
        <dbReference type="Proteomes" id="UP000184518"/>
    </source>
</evidence>
<evidence type="ECO:0000259" key="2">
    <source>
        <dbReference type="Pfam" id="PF03372"/>
    </source>
</evidence>
<dbReference type="Pfam" id="PF03372">
    <property type="entry name" value="Exo_endo_phos"/>
    <property type="match status" value="1"/>
</dbReference>
<dbReference type="InterPro" id="IPR036691">
    <property type="entry name" value="Endo/exonu/phosph_ase_sf"/>
</dbReference>
<dbReference type="EMBL" id="FQUT01000024">
    <property type="protein sequence ID" value="SHG79769.1"/>
    <property type="molecule type" value="Genomic_DNA"/>
</dbReference>
<keyword evidence="3" id="KW-0540">Nuclease</keyword>
<dbReference type="SUPFAM" id="SSF56219">
    <property type="entry name" value="DNase I-like"/>
    <property type="match status" value="1"/>
</dbReference>
<dbReference type="PANTHER" id="PTHR14859">
    <property type="entry name" value="CALCOFLUOR WHITE HYPERSENSITIVE PROTEIN PRECURSOR"/>
    <property type="match status" value="1"/>
</dbReference>
<dbReference type="GO" id="GO:0006506">
    <property type="term" value="P:GPI anchor biosynthetic process"/>
    <property type="evidence" value="ECO:0007669"/>
    <property type="project" value="TreeGrafter"/>
</dbReference>
<keyword evidence="3" id="KW-0255">Endonuclease</keyword>
<dbReference type="STRING" id="1416778.SAMN05443633_12413"/>
<dbReference type="Proteomes" id="UP000184518">
    <property type="component" value="Unassembled WGS sequence"/>
</dbReference>
<keyword evidence="1" id="KW-0472">Membrane</keyword>
<keyword evidence="1" id="KW-0812">Transmembrane</keyword>
<dbReference type="GO" id="GO:0016020">
    <property type="term" value="C:membrane"/>
    <property type="evidence" value="ECO:0007669"/>
    <property type="project" value="GOC"/>
</dbReference>
<keyword evidence="4" id="KW-1185">Reference proteome</keyword>
<keyword evidence="1" id="KW-1133">Transmembrane helix</keyword>
<feature type="transmembrane region" description="Helical" evidence="1">
    <location>
        <begin position="7"/>
        <end position="28"/>
    </location>
</feature>
<keyword evidence="3" id="KW-0269">Exonuclease</keyword>
<dbReference type="OrthoDB" id="635146at2"/>
<gene>
    <name evidence="3" type="ORF">SAMN05443633_12413</name>
</gene>
<dbReference type="PANTHER" id="PTHR14859:SF15">
    <property type="entry name" value="ENDONUCLEASE_EXONUCLEASE_PHOSPHATASE DOMAIN-CONTAINING PROTEIN"/>
    <property type="match status" value="1"/>
</dbReference>
<accession>A0A1M5MS80</accession>
<dbReference type="RefSeq" id="WP_072964221.1">
    <property type="nucleotide sequence ID" value="NZ_FQUT01000024.1"/>
</dbReference>
<reference evidence="4" key="1">
    <citation type="submission" date="2016-11" db="EMBL/GenBank/DDBJ databases">
        <authorList>
            <person name="Varghese N."/>
            <person name="Submissions S."/>
        </authorList>
    </citation>
    <scope>NUCLEOTIDE SEQUENCE [LARGE SCALE GENOMIC DNA]</scope>
    <source>
        <strain evidence="4">DSM 27619</strain>
    </source>
</reference>
<feature type="transmembrane region" description="Helical" evidence="1">
    <location>
        <begin position="34"/>
        <end position="58"/>
    </location>
</feature>
<evidence type="ECO:0000313" key="3">
    <source>
        <dbReference type="EMBL" id="SHG79769.1"/>
    </source>
</evidence>
<sequence length="334" mass="38597">MKAVRIILLILHVGIFLLLSGMLMNAYVPPKVFPWVNLLSLGFPVLIITYVLLTIFWIICWKKRAFIFIFLGLLFFNPVLRWINFSGKSSSEIEDADLKIISLNAKNATFGLKNIEAYIDRQQADIVLLQEYGYGTDYHFNGLKEGEKNAGVAFFTRHKIISQKKIIEGSYEHNNAYVTQTDIEIKGKIYRIINMYLQPFQFEKSMIQLDGNIDKREEKLKNIVKRLIPTFKMHQEQIIPIRESIETSPYPVILAGDFNAVPNSYEYYQLADGLQDAFVKAGNGSSTSFHEYKFPIRIDYVFCSESIQPLSYKVDRSVRLSDHYPVITTFKLDN</sequence>
<dbReference type="AlphaFoldDB" id="A0A1M5MS80"/>